<gene>
    <name evidence="2 4 5" type="ORF">SRAE_X000159300</name>
</gene>
<dbReference type="OrthoDB" id="5877319at2759"/>
<dbReference type="Proteomes" id="UP000035682">
    <property type="component" value="Unplaced"/>
</dbReference>
<dbReference type="RefSeq" id="XP_024499060.1">
    <property type="nucleotide sequence ID" value="XM_024650719.1"/>
</dbReference>
<proteinExistence type="predicted"/>
<dbReference type="GeneID" id="36384660"/>
<evidence type="ECO:0000313" key="5">
    <source>
        <dbReference type="WormBase" id="SRAE_X000159300"/>
    </source>
</evidence>
<evidence type="ECO:0000313" key="2">
    <source>
        <dbReference type="EMBL" id="CEF59849.1"/>
    </source>
</evidence>
<dbReference type="InterPro" id="IPR052993">
    <property type="entry name" value="CFA-57"/>
</dbReference>
<dbReference type="EMBL" id="LN609396">
    <property type="protein sequence ID" value="CEF59849.1"/>
    <property type="molecule type" value="Genomic_DNA"/>
</dbReference>
<keyword evidence="3" id="KW-1185">Reference proteome</keyword>
<evidence type="ECO:0000313" key="4">
    <source>
        <dbReference type="WBParaSite" id="SRAE_X000159300.1"/>
    </source>
</evidence>
<dbReference type="AlphaFoldDB" id="A0A090KR46"/>
<evidence type="ECO:0000313" key="3">
    <source>
        <dbReference type="Proteomes" id="UP000035682"/>
    </source>
</evidence>
<reference evidence="4" key="3">
    <citation type="submission" date="2020-12" db="UniProtKB">
        <authorList>
            <consortium name="WormBaseParasite"/>
        </authorList>
    </citation>
    <scope>IDENTIFICATION</scope>
</reference>
<accession>A0A090KR46</accession>
<name>A0A090KR46_STRRB</name>
<sequence>MDDIKNGNKLAFINSKEILKDNYNILEEIKLSTFTITSIDQSSDCSILAIGITSESSGSSIVIKNSQTLKDICVITLKNLCHQVKLSQHNENVCSLSRLIIYDKKKIDKILINITIYSIQYSMLLTDTCIFDENDIGKYIDISFCPVDESILFLLTNIGAYFLRLQNNVITILSSIELINIASHSWVSDTYIAIGSNDGKLYLYRETTPLKLINIRSIECEILKSYLVNDKEDMLGIKYITSNIYKIIIYLEIGIILIFDNIHDIDKIFQKCKIIVINDRNNELIENNIPYKCLGVKLDYNACNMLYINKKAVYTTNILYTNVIAEKEMRIVIGQNCSTITNLDIIEMNNNDKREILVSLDDDNNIICTELYSKQILSFKKFFNNQIVGFCTFKFGYQILIANNDGIYIYDLTYLDIKKRNEQKILNGKASIIVSNYDKTYVAIIIESSLYILNLYTLDIICNCNLKLKKKKNIDCEIICCKWSDNNNLFSFQPSSLGILTKNENILFIEGRCGKLLWSITTKLKFFIDICLGNNDIVYALNKKYLVTCYKEGQEIKTISIPTYHSVGTRVYTKFIEILGNDLYVGDNMGIINVLINQAKNDEKFVKRKVIKSIKYNYTGNTDDKDKQIYMSCMKINKISNIILLGYNNGFVIKISLNNTNNNLQSDILNIESKKNTLSKELILYPINKIQNLEDLVSHLSFERNCIINGSKQILDDYIKEKEKELIDTTTLLKNTIKNLKENIKICEKKYINKLDDKEEIIGTLKKEHKNEMDNIKNFYENMINDHLRQVIKMKNDYNEEINNIKNIYEKKMNDCKKEINELNNEYQIKINIEKNEKKTLEEKIKYLDAEIFDLCKRIDQTEQKMEKQIQQEKTEKLKLKENFEIAIKDIKATLVILNDEKDALLDTASMGRMEIQLLKEEIMEKNEKISEYEGSLIGMEKQLEEKSKNLQEKIRNINMLKGKIHLLEKEVQKEKKERISIEKHMIEFETKIEDMSRNVYDEHKLQHNALSLIGMYNTTKPKSLKTKLNLMRN</sequence>
<dbReference type="OMA" id="WANDVNI"/>
<reference evidence="2" key="2">
    <citation type="submission" date="2014-09" db="EMBL/GenBank/DDBJ databases">
        <authorList>
            <person name="Aslett A.Martin."/>
        </authorList>
    </citation>
    <scope>NUCLEOTIDE SEQUENCE</scope>
    <source>
        <strain evidence="2">ED321 Heterogonic</strain>
    </source>
</reference>
<dbReference type="WBParaSite" id="SRAE_X000159300.1">
    <property type="protein sequence ID" value="SRAE_X000159300.1"/>
    <property type="gene ID" value="WBGene00267166"/>
</dbReference>
<dbReference type="PANTHER" id="PTHR32215:SF0">
    <property type="entry name" value="CILIA- AND FLAGELLA-ASSOCIATED PROTEIN 57"/>
    <property type="match status" value="1"/>
</dbReference>
<feature type="coiled-coil region" evidence="1">
    <location>
        <begin position="730"/>
        <end position="985"/>
    </location>
</feature>
<evidence type="ECO:0000256" key="1">
    <source>
        <dbReference type="SAM" id="Coils"/>
    </source>
</evidence>
<dbReference type="PANTHER" id="PTHR32215">
    <property type="entry name" value="CILIA- AND FLAGELLA-ASSOCIATED PROTEIN 57"/>
    <property type="match status" value="1"/>
</dbReference>
<dbReference type="SUPFAM" id="SSF69322">
    <property type="entry name" value="Tricorn protease domain 2"/>
    <property type="match status" value="1"/>
</dbReference>
<protein>
    <submittedName>
        <fullName evidence="2 4">WD40/YVTN repeat-like-containing domain-containing protein</fullName>
    </submittedName>
</protein>
<dbReference type="SUPFAM" id="SSF82171">
    <property type="entry name" value="DPP6 N-terminal domain-like"/>
    <property type="match status" value="1"/>
</dbReference>
<dbReference type="CTD" id="36384660"/>
<organism evidence="2">
    <name type="scientific">Strongyloides ratti</name>
    <name type="common">Parasitic roundworm</name>
    <dbReference type="NCBI Taxonomy" id="34506"/>
    <lineage>
        <taxon>Eukaryota</taxon>
        <taxon>Metazoa</taxon>
        <taxon>Ecdysozoa</taxon>
        <taxon>Nematoda</taxon>
        <taxon>Chromadorea</taxon>
        <taxon>Rhabditida</taxon>
        <taxon>Tylenchina</taxon>
        <taxon>Panagrolaimomorpha</taxon>
        <taxon>Strongyloidoidea</taxon>
        <taxon>Strongyloididae</taxon>
        <taxon>Strongyloides</taxon>
    </lineage>
</organism>
<dbReference type="WormBase" id="SRAE_X000159300">
    <property type="protein sequence ID" value="SRP00710"/>
    <property type="gene ID" value="WBGene00267166"/>
</dbReference>
<reference evidence="3" key="1">
    <citation type="submission" date="2014-09" db="EMBL/GenBank/DDBJ databases">
        <authorList>
            <person name="Martin A.A."/>
        </authorList>
    </citation>
    <scope>NUCLEOTIDE SEQUENCE</scope>
    <source>
        <strain evidence="3">ED321</strain>
    </source>
</reference>
<keyword evidence="1" id="KW-0175">Coiled coil</keyword>